<protein>
    <submittedName>
        <fullName evidence="11">C-type cytochrome</fullName>
    </submittedName>
</protein>
<evidence type="ECO:0000256" key="3">
    <source>
        <dbReference type="ARBA" id="ARBA00022617"/>
    </source>
</evidence>
<dbReference type="Proteomes" id="UP000714380">
    <property type="component" value="Unassembled WGS sequence"/>
</dbReference>
<dbReference type="PIRSF" id="PIRSF000005">
    <property type="entry name" value="Cytochrome_c4"/>
    <property type="match status" value="1"/>
</dbReference>
<gene>
    <name evidence="11" type="ORF">I9W95_16105</name>
</gene>
<name>A0ABS7ZTU1_9GAMM</name>
<dbReference type="InterPro" id="IPR050597">
    <property type="entry name" value="Cytochrome_c_Oxidase_Subunit"/>
</dbReference>
<evidence type="ECO:0000256" key="2">
    <source>
        <dbReference type="ARBA" id="ARBA00022448"/>
    </source>
</evidence>
<feature type="domain" description="Cytochrome c" evidence="10">
    <location>
        <begin position="128"/>
        <end position="208"/>
    </location>
</feature>
<dbReference type="InterPro" id="IPR036909">
    <property type="entry name" value="Cyt_c-like_dom_sf"/>
</dbReference>
<sequence length="208" mass="23134">MYRGFLLSLLVMLPFAAQADSVESMLQEMAIIEKNTALLGAALEDGQERASLCIHCHGEDGNSKRDYIPNLADQNASYLFTQFEHFADGTRKNYVMSKLAANLTKDERIAIALYFSRNEVKARPQPVASSEKGATVYNSVCFVCHGKEGKGSQQYPRIAGQPYDYLKATLMKFRNNDPERQNSPMMGVIRGMSEAQLSDVAAYVANMQ</sequence>
<feature type="signal peptide" evidence="9">
    <location>
        <begin position="1"/>
        <end position="19"/>
    </location>
</feature>
<evidence type="ECO:0000259" key="10">
    <source>
        <dbReference type="PROSITE" id="PS51007"/>
    </source>
</evidence>
<evidence type="ECO:0000256" key="6">
    <source>
        <dbReference type="ARBA" id="ARBA00022982"/>
    </source>
</evidence>
<comment type="subcellular location">
    <subcellularLocation>
        <location evidence="1">Periplasm</location>
    </subcellularLocation>
</comment>
<evidence type="ECO:0000256" key="9">
    <source>
        <dbReference type="SAM" id="SignalP"/>
    </source>
</evidence>
<keyword evidence="2" id="KW-0813">Transport</keyword>
<keyword evidence="4 8" id="KW-0479">Metal-binding</keyword>
<evidence type="ECO:0000313" key="11">
    <source>
        <dbReference type="EMBL" id="MCA6065124.1"/>
    </source>
</evidence>
<dbReference type="SUPFAM" id="SSF46626">
    <property type="entry name" value="Cytochrome c"/>
    <property type="match status" value="2"/>
</dbReference>
<dbReference type="PANTHER" id="PTHR33751:SF9">
    <property type="entry name" value="CYTOCHROME C4"/>
    <property type="match status" value="1"/>
</dbReference>
<dbReference type="InterPro" id="IPR024167">
    <property type="entry name" value="Cytochrome_c4-like"/>
</dbReference>
<feature type="domain" description="Cytochrome c" evidence="10">
    <location>
        <begin position="41"/>
        <end position="119"/>
    </location>
</feature>
<evidence type="ECO:0000256" key="1">
    <source>
        <dbReference type="ARBA" id="ARBA00004418"/>
    </source>
</evidence>
<dbReference type="PANTHER" id="PTHR33751">
    <property type="entry name" value="CBB3-TYPE CYTOCHROME C OXIDASE SUBUNIT FIXP"/>
    <property type="match status" value="1"/>
</dbReference>
<keyword evidence="9" id="KW-0732">Signal</keyword>
<evidence type="ECO:0000256" key="4">
    <source>
        <dbReference type="ARBA" id="ARBA00022723"/>
    </source>
</evidence>
<dbReference type="RefSeq" id="WP_225676759.1">
    <property type="nucleotide sequence ID" value="NZ_JAEDAH010000099.1"/>
</dbReference>
<evidence type="ECO:0000313" key="12">
    <source>
        <dbReference type="Proteomes" id="UP000714380"/>
    </source>
</evidence>
<keyword evidence="6" id="KW-0249">Electron transport</keyword>
<comment type="caution">
    <text evidence="11">The sequence shown here is derived from an EMBL/GenBank/DDBJ whole genome shotgun (WGS) entry which is preliminary data.</text>
</comment>
<keyword evidence="3 8" id="KW-0349">Heme</keyword>
<evidence type="ECO:0000256" key="7">
    <source>
        <dbReference type="ARBA" id="ARBA00023004"/>
    </source>
</evidence>
<dbReference type="Pfam" id="PF00034">
    <property type="entry name" value="Cytochrom_C"/>
    <property type="match status" value="1"/>
</dbReference>
<reference evidence="11 12" key="1">
    <citation type="submission" date="2020-12" db="EMBL/GenBank/DDBJ databases">
        <title>Novel Thalassolituus-related marine hydrocarbonoclastic bacteria mediated algae-derived hydrocarbons mineralization in twilight zone of the northern South China Sea.</title>
        <authorList>
            <person name="Dong C."/>
        </authorList>
    </citation>
    <scope>NUCLEOTIDE SEQUENCE [LARGE SCALE GENOMIC DNA]</scope>
    <source>
        <strain evidence="11 12">IMCC1826</strain>
    </source>
</reference>
<keyword evidence="7 8" id="KW-0408">Iron</keyword>
<dbReference type="PROSITE" id="PS51007">
    <property type="entry name" value="CYTC"/>
    <property type="match status" value="2"/>
</dbReference>
<feature type="chain" id="PRO_5047173888" evidence="9">
    <location>
        <begin position="20"/>
        <end position="208"/>
    </location>
</feature>
<keyword evidence="12" id="KW-1185">Reference proteome</keyword>
<proteinExistence type="predicted"/>
<dbReference type="InterPro" id="IPR009056">
    <property type="entry name" value="Cyt_c-like_dom"/>
</dbReference>
<organism evidence="11 12">
    <name type="scientific">Thalassolituus marinus</name>
    <dbReference type="NCBI Taxonomy" id="671053"/>
    <lineage>
        <taxon>Bacteria</taxon>
        <taxon>Pseudomonadati</taxon>
        <taxon>Pseudomonadota</taxon>
        <taxon>Gammaproteobacteria</taxon>
        <taxon>Oceanospirillales</taxon>
        <taxon>Oceanospirillaceae</taxon>
        <taxon>Thalassolituus</taxon>
    </lineage>
</organism>
<evidence type="ECO:0000256" key="8">
    <source>
        <dbReference type="PROSITE-ProRule" id="PRU00433"/>
    </source>
</evidence>
<accession>A0ABS7ZTU1</accession>
<dbReference type="EMBL" id="JAEDAH010000099">
    <property type="protein sequence ID" value="MCA6065124.1"/>
    <property type="molecule type" value="Genomic_DNA"/>
</dbReference>
<dbReference type="Gene3D" id="1.10.760.10">
    <property type="entry name" value="Cytochrome c-like domain"/>
    <property type="match status" value="2"/>
</dbReference>
<evidence type="ECO:0000256" key="5">
    <source>
        <dbReference type="ARBA" id="ARBA00022764"/>
    </source>
</evidence>
<keyword evidence="5" id="KW-0574">Periplasm</keyword>